<name>A0ABU1WTX2_9BURK</name>
<dbReference type="InterPro" id="IPR036770">
    <property type="entry name" value="Ankyrin_rpt-contain_sf"/>
</dbReference>
<keyword evidence="2" id="KW-1185">Reference proteome</keyword>
<gene>
    <name evidence="1" type="ORF">J2W49_004727</name>
</gene>
<sequence length="184" mass="20804">MSKMWPLDDVRNERWLEFEEYLDDLLVELGDNEKSLLLTSICGYENVPHLVERLIDFGADPSFDSYHSGCDKLAIIRLFDGDVGVTPIGSAVMGFFHFRRSTFDNLRVLLSKGANVNQAALSTYTPLQLSIVHDLPEFVRFFLENGADPCVPSTEFDGPNAWDYAEGKEWALLLLKEFDCGKDS</sequence>
<organism evidence="1 2">
    <name type="scientific">Hydrogenophaga palleronii</name>
    <dbReference type="NCBI Taxonomy" id="65655"/>
    <lineage>
        <taxon>Bacteria</taxon>
        <taxon>Pseudomonadati</taxon>
        <taxon>Pseudomonadota</taxon>
        <taxon>Betaproteobacteria</taxon>
        <taxon>Burkholderiales</taxon>
        <taxon>Comamonadaceae</taxon>
        <taxon>Hydrogenophaga</taxon>
    </lineage>
</organism>
<reference evidence="1 2" key="1">
    <citation type="submission" date="2023-07" db="EMBL/GenBank/DDBJ databases">
        <title>Sorghum-associated microbial communities from plants grown in Nebraska, USA.</title>
        <authorList>
            <person name="Schachtman D."/>
        </authorList>
    </citation>
    <scope>NUCLEOTIDE SEQUENCE [LARGE SCALE GENOMIC DNA]</scope>
    <source>
        <strain evidence="1 2">4249</strain>
    </source>
</reference>
<evidence type="ECO:0000313" key="2">
    <source>
        <dbReference type="Proteomes" id="UP001265700"/>
    </source>
</evidence>
<comment type="caution">
    <text evidence="1">The sequence shown here is derived from an EMBL/GenBank/DDBJ whole genome shotgun (WGS) entry which is preliminary data.</text>
</comment>
<proteinExistence type="predicted"/>
<dbReference type="Proteomes" id="UP001265700">
    <property type="component" value="Unassembled WGS sequence"/>
</dbReference>
<dbReference type="Gene3D" id="1.25.40.20">
    <property type="entry name" value="Ankyrin repeat-containing domain"/>
    <property type="match status" value="1"/>
</dbReference>
<dbReference type="InterPro" id="IPR002110">
    <property type="entry name" value="Ankyrin_rpt"/>
</dbReference>
<dbReference type="SUPFAM" id="SSF48403">
    <property type="entry name" value="Ankyrin repeat"/>
    <property type="match status" value="1"/>
</dbReference>
<dbReference type="EMBL" id="JAVDWU010000013">
    <property type="protein sequence ID" value="MDR7152749.1"/>
    <property type="molecule type" value="Genomic_DNA"/>
</dbReference>
<accession>A0ABU1WTX2</accession>
<dbReference type="SMART" id="SM00248">
    <property type="entry name" value="ANK"/>
    <property type="match status" value="3"/>
</dbReference>
<evidence type="ECO:0000313" key="1">
    <source>
        <dbReference type="EMBL" id="MDR7152749.1"/>
    </source>
</evidence>
<protein>
    <submittedName>
        <fullName evidence="1">Ankyrin repeat protein</fullName>
    </submittedName>
</protein>
<dbReference type="RefSeq" id="WP_310321811.1">
    <property type="nucleotide sequence ID" value="NZ_JAVDWU010000013.1"/>
</dbReference>